<reference evidence="2 3" key="1">
    <citation type="submission" date="2023-10" db="EMBL/GenBank/DDBJ databases">
        <title>Draft Genome Sequence of Candida saopaulonensis from a very Premature Infant with Sepsis.</title>
        <authorList>
            <person name="Ning Y."/>
            <person name="Dai R."/>
            <person name="Xiao M."/>
            <person name="Xu Y."/>
            <person name="Yan Q."/>
            <person name="Zhang L."/>
        </authorList>
    </citation>
    <scope>NUCLEOTIDE SEQUENCE [LARGE SCALE GENOMIC DNA]</scope>
    <source>
        <strain evidence="2 3">19XY460</strain>
    </source>
</reference>
<feature type="compositionally biased region" description="Polar residues" evidence="1">
    <location>
        <begin position="374"/>
        <end position="384"/>
    </location>
</feature>
<feature type="compositionally biased region" description="Basic and acidic residues" evidence="1">
    <location>
        <begin position="674"/>
        <end position="684"/>
    </location>
</feature>
<name>A0AAX4H4W0_9ASCO</name>
<proteinExistence type="predicted"/>
<gene>
    <name evidence="2" type="ORF">PUMCH_000759</name>
</gene>
<feature type="region of interest" description="Disordered" evidence="1">
    <location>
        <begin position="360"/>
        <end position="445"/>
    </location>
</feature>
<feature type="compositionally biased region" description="Polar residues" evidence="1">
    <location>
        <begin position="702"/>
        <end position="711"/>
    </location>
</feature>
<dbReference type="GeneID" id="88171827"/>
<dbReference type="EMBL" id="CP138894">
    <property type="protein sequence ID" value="WPK23518.1"/>
    <property type="molecule type" value="Genomic_DNA"/>
</dbReference>
<dbReference type="KEGG" id="asau:88171827"/>
<feature type="compositionally biased region" description="Basic and acidic residues" evidence="1">
    <location>
        <begin position="387"/>
        <end position="423"/>
    </location>
</feature>
<evidence type="ECO:0000256" key="1">
    <source>
        <dbReference type="SAM" id="MobiDB-lite"/>
    </source>
</evidence>
<feature type="compositionally biased region" description="Basic and acidic residues" evidence="1">
    <location>
        <begin position="433"/>
        <end position="445"/>
    </location>
</feature>
<sequence>MDQMAEVASVNRPFAWFRKKANNPEVNLEEPKLEVNFEEECYENIDFANEAISTRFRPTTMDCEQRICSREDKPQHNSLKVTTVERNDQFSEVIDEESFISSTISLFSCDSIRGAALQSSMSSSKHFPLEQLSIRPVEKGVISRNSNDDRKKTEKEAKPQGAMESIGSVHVEEQTPKNIYTALEGKTQWISKKVITGTWIGNGLVVRRSLSGRRFGFFERVTGEKLEVRQNKSITRILYLRRGDFEIEFVIQSDGQIKAIVLGQSISTHRNREGVGAISNKRSKFQELLVTYGTQSDIVQLLAPQYDHYCIFTSNSTRRFDIQKQKRSSCIIVSSTKTGSRLKLVFKDSHEQMKALASKMDAEDGERLAKGQKSAHSVSPLTRNLKTKHDNMSSFDTEFRTSEAKTLRKDHISKTDTDTKTKLDNTLSNQTYESKRSKDESKARGYDNDEIVSIKEPKGILKANSISMPAKTHAPAFSILESEEELKQTVQFVNGSWSCGTLQALAKYGGLAYGIQEDSSNETVEVLHTSQGSIVLYYFDYEAEDGYRFVILLTGEIKVMTSLGKYLSETRDEHGQRALPYEVADIKGVVVLSYESPNAARFLAFLPANYQLTTTKSGRRRFDLGLLDLETGEPSSSITIENKDNGNLILFIFPIVNSTTRRYYKRASVVFEETTRQRGTEAHRSQKSPSSTSEKQMENLKDSCNTNDTQISRDVLGQDSLNRACKSVKFRPDQLKHSQKSQIQSLSGKSKHSKAKNSKNLLSGHVKHEDQANTSLSSKNQCITNNIKGILKVDNSKAIDFESKLRETRRGYSSKLLNVRFSPNIEIQQLSNQFRDIQGSEDETKEELWEAASNPLLDFSLLVNKTLTESGEPTHRLGFLRKLEEAYPKELIELQSPTPYISSSDLGAEIHRKSQKMIRKSRFESDLPMMIITSLLSNSGVSLSKEKD</sequence>
<evidence type="ECO:0000313" key="2">
    <source>
        <dbReference type="EMBL" id="WPK23518.1"/>
    </source>
</evidence>
<dbReference type="AlphaFoldDB" id="A0AAX4H4W0"/>
<protein>
    <submittedName>
        <fullName evidence="2">Uncharacterized protein</fullName>
    </submittedName>
</protein>
<dbReference type="Proteomes" id="UP001338582">
    <property type="component" value="Chromosome 1"/>
</dbReference>
<organism evidence="2 3">
    <name type="scientific">Australozyma saopauloensis</name>
    <dbReference type="NCBI Taxonomy" id="291208"/>
    <lineage>
        <taxon>Eukaryota</taxon>
        <taxon>Fungi</taxon>
        <taxon>Dikarya</taxon>
        <taxon>Ascomycota</taxon>
        <taxon>Saccharomycotina</taxon>
        <taxon>Pichiomycetes</taxon>
        <taxon>Metschnikowiaceae</taxon>
        <taxon>Australozyma</taxon>
    </lineage>
</organism>
<feature type="region of interest" description="Disordered" evidence="1">
    <location>
        <begin position="674"/>
        <end position="711"/>
    </location>
</feature>
<feature type="region of interest" description="Disordered" evidence="1">
    <location>
        <begin position="729"/>
        <end position="764"/>
    </location>
</feature>
<accession>A0AAX4H4W0</accession>
<evidence type="ECO:0000313" key="3">
    <source>
        <dbReference type="Proteomes" id="UP001338582"/>
    </source>
</evidence>
<feature type="region of interest" description="Disordered" evidence="1">
    <location>
        <begin position="140"/>
        <end position="164"/>
    </location>
</feature>
<dbReference type="RefSeq" id="XP_062875904.1">
    <property type="nucleotide sequence ID" value="XM_063019834.1"/>
</dbReference>
<keyword evidence="3" id="KW-1185">Reference proteome</keyword>
<feature type="compositionally biased region" description="Basic and acidic residues" evidence="1">
    <location>
        <begin position="360"/>
        <end position="369"/>
    </location>
</feature>
<feature type="compositionally biased region" description="Basic and acidic residues" evidence="1">
    <location>
        <begin position="146"/>
        <end position="158"/>
    </location>
</feature>